<feature type="compositionally biased region" description="Low complexity" evidence="5">
    <location>
        <begin position="483"/>
        <end position="495"/>
    </location>
</feature>
<proteinExistence type="predicted"/>
<keyword evidence="3 4" id="KW-0175">Coiled coil</keyword>
<feature type="compositionally biased region" description="Basic residues" evidence="5">
    <location>
        <begin position="17"/>
        <end position="28"/>
    </location>
</feature>
<dbReference type="GO" id="GO:0007030">
    <property type="term" value="P:Golgi organization"/>
    <property type="evidence" value="ECO:0007669"/>
    <property type="project" value="TreeGrafter"/>
</dbReference>
<keyword evidence="2" id="KW-0333">Golgi apparatus</keyword>
<feature type="region of interest" description="Disordered" evidence="5">
    <location>
        <begin position="1"/>
        <end position="255"/>
    </location>
</feature>
<dbReference type="Pfam" id="PF10375">
    <property type="entry name" value="GRAB"/>
    <property type="match status" value="1"/>
</dbReference>
<evidence type="ECO:0000313" key="8">
    <source>
        <dbReference type="Proteomes" id="UP001201980"/>
    </source>
</evidence>
<name>A0AAD5WX02_9PEZI</name>
<dbReference type="Gene3D" id="1.10.287.1490">
    <property type="match status" value="1"/>
</dbReference>
<protein>
    <submittedName>
        <fullName evidence="7">Golgi matrix protein</fullName>
    </submittedName>
</protein>
<feature type="compositionally biased region" description="Polar residues" evidence="5">
    <location>
        <begin position="1"/>
        <end position="16"/>
    </location>
</feature>
<dbReference type="AlphaFoldDB" id="A0AAD5WX02"/>
<organism evidence="7 8">
    <name type="scientific">Zalerion maritima</name>
    <dbReference type="NCBI Taxonomy" id="339359"/>
    <lineage>
        <taxon>Eukaryota</taxon>
        <taxon>Fungi</taxon>
        <taxon>Dikarya</taxon>
        <taxon>Ascomycota</taxon>
        <taxon>Pezizomycotina</taxon>
        <taxon>Sordariomycetes</taxon>
        <taxon>Lulworthiomycetidae</taxon>
        <taxon>Lulworthiales</taxon>
        <taxon>Lulworthiaceae</taxon>
        <taxon>Zalerion</taxon>
    </lineage>
</organism>
<evidence type="ECO:0000256" key="4">
    <source>
        <dbReference type="SAM" id="Coils"/>
    </source>
</evidence>
<evidence type="ECO:0000256" key="2">
    <source>
        <dbReference type="ARBA" id="ARBA00023034"/>
    </source>
</evidence>
<feature type="compositionally biased region" description="Polar residues" evidence="5">
    <location>
        <begin position="86"/>
        <end position="97"/>
    </location>
</feature>
<feature type="coiled-coil region" evidence="4">
    <location>
        <begin position="289"/>
        <end position="387"/>
    </location>
</feature>
<dbReference type="PANTHER" id="PTHR18921:SF2">
    <property type="entry name" value="THYROID RECEPTOR-INTERACTING PROTEIN 11"/>
    <property type="match status" value="1"/>
</dbReference>
<feature type="compositionally biased region" description="Basic and acidic residues" evidence="5">
    <location>
        <begin position="537"/>
        <end position="549"/>
    </location>
</feature>
<evidence type="ECO:0000259" key="6">
    <source>
        <dbReference type="PROSITE" id="PS50913"/>
    </source>
</evidence>
<reference evidence="7" key="1">
    <citation type="submission" date="2022-07" db="EMBL/GenBank/DDBJ databases">
        <title>Draft genome sequence of Zalerion maritima ATCC 34329, a (micro)plastics degrading marine fungus.</title>
        <authorList>
            <person name="Paco A."/>
            <person name="Goncalves M.F.M."/>
            <person name="Rocha-Santos T.A.P."/>
            <person name="Alves A."/>
        </authorList>
    </citation>
    <scope>NUCLEOTIDE SEQUENCE</scope>
    <source>
        <strain evidence="7">ATCC 34329</strain>
    </source>
</reference>
<evidence type="ECO:0000256" key="5">
    <source>
        <dbReference type="SAM" id="MobiDB-lite"/>
    </source>
</evidence>
<evidence type="ECO:0000313" key="7">
    <source>
        <dbReference type="EMBL" id="KAJ2905239.1"/>
    </source>
</evidence>
<feature type="compositionally biased region" description="Polar residues" evidence="5">
    <location>
        <begin position="175"/>
        <end position="192"/>
    </location>
</feature>
<evidence type="ECO:0000256" key="1">
    <source>
        <dbReference type="ARBA" id="ARBA00004555"/>
    </source>
</evidence>
<feature type="region of interest" description="Disordered" evidence="5">
    <location>
        <begin position="480"/>
        <end position="517"/>
    </location>
</feature>
<feature type="region of interest" description="Disordered" evidence="5">
    <location>
        <begin position="537"/>
        <end position="574"/>
    </location>
</feature>
<feature type="compositionally biased region" description="Basic and acidic residues" evidence="5">
    <location>
        <begin position="151"/>
        <end position="172"/>
    </location>
</feature>
<dbReference type="EMBL" id="JAKWBI020000035">
    <property type="protein sequence ID" value="KAJ2905239.1"/>
    <property type="molecule type" value="Genomic_DNA"/>
</dbReference>
<dbReference type="Proteomes" id="UP001201980">
    <property type="component" value="Unassembled WGS sequence"/>
</dbReference>
<dbReference type="PANTHER" id="PTHR18921">
    <property type="entry name" value="MYOSIN HEAVY CHAIN - RELATED"/>
    <property type="match status" value="1"/>
</dbReference>
<dbReference type="PROSITE" id="PS50913">
    <property type="entry name" value="GRIP"/>
    <property type="match status" value="1"/>
</dbReference>
<feature type="compositionally biased region" description="Basic and acidic residues" evidence="5">
    <location>
        <begin position="561"/>
        <end position="574"/>
    </location>
</feature>
<feature type="domain" description="GRIP" evidence="6">
    <location>
        <begin position="430"/>
        <end position="481"/>
    </location>
</feature>
<dbReference type="GO" id="GO:0006888">
    <property type="term" value="P:endoplasmic reticulum to Golgi vesicle-mediated transport"/>
    <property type="evidence" value="ECO:0007669"/>
    <property type="project" value="TreeGrafter"/>
</dbReference>
<dbReference type="GO" id="GO:0031267">
    <property type="term" value="F:small GTPase binding"/>
    <property type="evidence" value="ECO:0007669"/>
    <property type="project" value="TreeGrafter"/>
</dbReference>
<dbReference type="InterPro" id="IPR000237">
    <property type="entry name" value="GRIP_dom"/>
</dbReference>
<gene>
    <name evidence="7" type="ORF">MKZ38_005941</name>
</gene>
<keyword evidence="8" id="KW-1185">Reference proteome</keyword>
<feature type="compositionally biased region" description="Basic and acidic residues" evidence="5">
    <location>
        <begin position="193"/>
        <end position="210"/>
    </location>
</feature>
<accession>A0AAD5WX02</accession>
<sequence length="574" mass="63519">MSSSIPLDPTALSSTGAKKKNKKKKNQKPKSLTVPSTNSAPGDDVTQPESPRDDASDQPEGPIPQTSREANTSTMNLPTKDDSPIATDSSVPNGHASSNKDKPASSTKTTDTSGGDKDTSAALEAMTSEREALRAEVEELRKQLETIQMSHESETQKLGEDLEESESAREEAETQYENLQERVSQIKSSISERLQRDKEQLEEAKSRIDELETANEELERGNKTISQEAESLKEDLDDAERELGSLRSRNNLSQTNWQRERDDLVRAHVQLKEELASTASAMGEWEVIAMEERARRESLGDKMAEFEEQVSSLRDALDKVTSERDTHAMAVDGLQRALQEIQDARKLELREMVESTERQLGEMRKSVGDAEARAVEAASEREKLESEVERTAPFEKEVKEKNLIIGKLRHEAIVLNDHLTKALKYLKKMQPDNQVDRQIISNYLIQFLSLDRADQKRFEILSMIGQYLNWSDDEKAKVGLKRGGLSSTGGSSLRLPPLPFHRTPSTPSLNTEFFTDTPSSAKESLADLWAGFLERGAEEAKEGSSRKDSVSTAGGGGFGDGGKDATGKGPQDGK</sequence>
<dbReference type="InterPro" id="IPR019459">
    <property type="entry name" value="GRAB"/>
</dbReference>
<comment type="caution">
    <text evidence="7">The sequence shown here is derived from an EMBL/GenBank/DDBJ whole genome shotgun (WGS) entry which is preliminary data.</text>
</comment>
<feature type="compositionally biased region" description="Polar residues" evidence="5">
    <location>
        <begin position="503"/>
        <end position="517"/>
    </location>
</feature>
<dbReference type="GO" id="GO:0005794">
    <property type="term" value="C:Golgi apparatus"/>
    <property type="evidence" value="ECO:0007669"/>
    <property type="project" value="UniProtKB-SubCell"/>
</dbReference>
<feature type="compositionally biased region" description="Basic and acidic residues" evidence="5">
    <location>
        <begin position="127"/>
        <end position="144"/>
    </location>
</feature>
<comment type="subcellular location">
    <subcellularLocation>
        <location evidence="1">Golgi apparatus</location>
    </subcellularLocation>
</comment>
<feature type="compositionally biased region" description="Polar residues" evidence="5">
    <location>
        <begin position="64"/>
        <end position="77"/>
    </location>
</feature>
<evidence type="ECO:0000256" key="3">
    <source>
        <dbReference type="ARBA" id="ARBA00023054"/>
    </source>
</evidence>